<feature type="non-terminal residue" evidence="2">
    <location>
        <position position="1"/>
    </location>
</feature>
<name>A0A0B7C302_9EUPU</name>
<accession>A0A0B7C302</accession>
<gene>
    <name evidence="2" type="primary">ORF220167</name>
</gene>
<evidence type="ECO:0000256" key="1">
    <source>
        <dbReference type="SAM" id="MobiDB-lite"/>
    </source>
</evidence>
<feature type="compositionally biased region" description="Basic and acidic residues" evidence="1">
    <location>
        <begin position="8"/>
        <end position="17"/>
    </location>
</feature>
<organism evidence="2">
    <name type="scientific">Arion vulgaris</name>
    <dbReference type="NCBI Taxonomy" id="1028688"/>
    <lineage>
        <taxon>Eukaryota</taxon>
        <taxon>Metazoa</taxon>
        <taxon>Spiralia</taxon>
        <taxon>Lophotrochozoa</taxon>
        <taxon>Mollusca</taxon>
        <taxon>Gastropoda</taxon>
        <taxon>Heterobranchia</taxon>
        <taxon>Euthyneura</taxon>
        <taxon>Panpulmonata</taxon>
        <taxon>Eupulmonata</taxon>
        <taxon>Stylommatophora</taxon>
        <taxon>Helicina</taxon>
        <taxon>Arionoidea</taxon>
        <taxon>Arionidae</taxon>
        <taxon>Arion</taxon>
    </lineage>
</organism>
<protein>
    <submittedName>
        <fullName evidence="2">Uncharacterized protein</fullName>
    </submittedName>
</protein>
<dbReference type="EMBL" id="HACG01052130">
    <property type="protein sequence ID" value="CEK99001.1"/>
    <property type="molecule type" value="Transcribed_RNA"/>
</dbReference>
<dbReference type="AlphaFoldDB" id="A0A0B7C302"/>
<sequence length="92" mass="11034">QQTRKPHQVKEAKAATREKHRRLQHGAEFAADSQDSGTIRQKIEKSQEEANRLREQQEQLLAQQHLQDQQQQHQQQIQEARWQSQRQHQQQP</sequence>
<reference evidence="2" key="1">
    <citation type="submission" date="2014-12" db="EMBL/GenBank/DDBJ databases">
        <title>Insight into the proteome of Arion vulgaris.</title>
        <authorList>
            <person name="Aradska J."/>
            <person name="Bulat T."/>
            <person name="Smidak R."/>
            <person name="Sarate P."/>
            <person name="Gangsoo J."/>
            <person name="Sialana F."/>
            <person name="Bilban M."/>
            <person name="Lubec G."/>
        </authorList>
    </citation>
    <scope>NUCLEOTIDE SEQUENCE</scope>
    <source>
        <tissue evidence="2">Skin</tissue>
    </source>
</reference>
<proteinExistence type="predicted"/>
<feature type="region of interest" description="Disordered" evidence="1">
    <location>
        <begin position="61"/>
        <end position="92"/>
    </location>
</feature>
<feature type="non-terminal residue" evidence="2">
    <location>
        <position position="92"/>
    </location>
</feature>
<evidence type="ECO:0000313" key="2">
    <source>
        <dbReference type="EMBL" id="CEK99001.1"/>
    </source>
</evidence>
<feature type="region of interest" description="Disordered" evidence="1">
    <location>
        <begin position="1"/>
        <end position="39"/>
    </location>
</feature>